<protein>
    <recommendedName>
        <fullName evidence="1">SGNH hydrolase-type esterase domain-containing protein</fullName>
    </recommendedName>
</protein>
<evidence type="ECO:0000313" key="3">
    <source>
        <dbReference type="Proteomes" id="UP000782312"/>
    </source>
</evidence>
<dbReference type="PANTHER" id="PTHR30383">
    <property type="entry name" value="THIOESTERASE 1/PROTEASE 1/LYSOPHOSPHOLIPASE L1"/>
    <property type="match status" value="1"/>
</dbReference>
<dbReference type="AlphaFoldDB" id="A0A932MP53"/>
<dbReference type="InterPro" id="IPR051532">
    <property type="entry name" value="Ester_Hydrolysis_Enzymes"/>
</dbReference>
<accession>A0A932MP53</accession>
<dbReference type="Gene3D" id="3.40.50.1110">
    <property type="entry name" value="SGNH hydrolase"/>
    <property type="match status" value="1"/>
</dbReference>
<evidence type="ECO:0000313" key="2">
    <source>
        <dbReference type="EMBL" id="MBI3126821.1"/>
    </source>
</evidence>
<name>A0A932MP53_UNCTE</name>
<sequence length="198" mass="21479">MDLRLCFIGDSFVNGTSDPEYLGWPGRLCRAERAKGHALTLYNLGIRGATSRDILGWWEEEALRRLPQGTEGRLILAFGANDTRPAEGGGLRVPREESIANAARVLRRAKQLRPLLMVGPPPVGDEANNRRIADLSGALAGMCREEGTPCLEVHAPLARSGTWQKEAAAGDGAHPGARGYAELAALVESWSAWRAWLD</sequence>
<dbReference type="Pfam" id="PF13472">
    <property type="entry name" value="Lipase_GDSL_2"/>
    <property type="match status" value="1"/>
</dbReference>
<gene>
    <name evidence="2" type="ORF">HYZ11_04370</name>
</gene>
<dbReference type="SUPFAM" id="SSF52266">
    <property type="entry name" value="SGNH hydrolase"/>
    <property type="match status" value="1"/>
</dbReference>
<organism evidence="2 3">
    <name type="scientific">Tectimicrobiota bacterium</name>
    <dbReference type="NCBI Taxonomy" id="2528274"/>
    <lineage>
        <taxon>Bacteria</taxon>
        <taxon>Pseudomonadati</taxon>
        <taxon>Nitrospinota/Tectimicrobiota group</taxon>
        <taxon>Candidatus Tectimicrobiota</taxon>
    </lineage>
</organism>
<dbReference type="GO" id="GO:0016788">
    <property type="term" value="F:hydrolase activity, acting on ester bonds"/>
    <property type="evidence" value="ECO:0007669"/>
    <property type="project" value="UniProtKB-ARBA"/>
</dbReference>
<reference evidence="2" key="1">
    <citation type="submission" date="2020-07" db="EMBL/GenBank/DDBJ databases">
        <title>Huge and variable diversity of episymbiotic CPR bacteria and DPANN archaea in groundwater ecosystems.</title>
        <authorList>
            <person name="He C.Y."/>
            <person name="Keren R."/>
            <person name="Whittaker M."/>
            <person name="Farag I.F."/>
            <person name="Doudna J."/>
            <person name="Cate J.H.D."/>
            <person name="Banfield J.F."/>
        </authorList>
    </citation>
    <scope>NUCLEOTIDE SEQUENCE</scope>
    <source>
        <strain evidence="2">NC_groundwater_763_Ag_S-0.2um_68_21</strain>
    </source>
</reference>
<dbReference type="InterPro" id="IPR036514">
    <property type="entry name" value="SGNH_hydro_sf"/>
</dbReference>
<feature type="domain" description="SGNH hydrolase-type esterase" evidence="1">
    <location>
        <begin position="7"/>
        <end position="181"/>
    </location>
</feature>
<dbReference type="InterPro" id="IPR013830">
    <property type="entry name" value="SGNH_hydro"/>
</dbReference>
<evidence type="ECO:0000259" key="1">
    <source>
        <dbReference type="Pfam" id="PF13472"/>
    </source>
</evidence>
<proteinExistence type="predicted"/>
<dbReference type="EMBL" id="JACPUR010000013">
    <property type="protein sequence ID" value="MBI3126821.1"/>
    <property type="molecule type" value="Genomic_DNA"/>
</dbReference>
<comment type="caution">
    <text evidence="2">The sequence shown here is derived from an EMBL/GenBank/DDBJ whole genome shotgun (WGS) entry which is preliminary data.</text>
</comment>
<dbReference type="Proteomes" id="UP000782312">
    <property type="component" value="Unassembled WGS sequence"/>
</dbReference>